<dbReference type="EC" id="2.8.2.-" evidence="5"/>
<gene>
    <name evidence="7" type="ORF">AB205_0163380</name>
</gene>
<dbReference type="Pfam" id="PF00685">
    <property type="entry name" value="Sulfotransfer_1"/>
    <property type="match status" value="1"/>
</dbReference>
<evidence type="ECO:0000313" key="8">
    <source>
        <dbReference type="Proteomes" id="UP000228934"/>
    </source>
</evidence>
<dbReference type="SUPFAM" id="SSF52540">
    <property type="entry name" value="P-loop containing nucleoside triphosphate hydrolases"/>
    <property type="match status" value="1"/>
</dbReference>
<dbReference type="PANTHER" id="PTHR11783">
    <property type="entry name" value="SULFOTRANSFERASE SULT"/>
    <property type="match status" value="1"/>
</dbReference>
<evidence type="ECO:0000313" key="7">
    <source>
        <dbReference type="EMBL" id="PIO22819.1"/>
    </source>
</evidence>
<evidence type="ECO:0000256" key="1">
    <source>
        <dbReference type="ARBA" id="ARBA00004496"/>
    </source>
</evidence>
<comment type="subcellular location">
    <subcellularLocation>
        <location evidence="1">Cytoplasm</location>
    </subcellularLocation>
</comment>
<protein>
    <recommendedName>
        <fullName evidence="5">Sulfotransferase</fullName>
        <ecNumber evidence="5">2.8.2.-</ecNumber>
    </recommendedName>
</protein>
<dbReference type="OrthoDB" id="205623at2759"/>
<keyword evidence="4 5" id="KW-0808">Transferase</keyword>
<keyword evidence="8" id="KW-1185">Reference proteome</keyword>
<evidence type="ECO:0000256" key="3">
    <source>
        <dbReference type="ARBA" id="ARBA00022490"/>
    </source>
</evidence>
<name>A0A2G9R4N0_AQUCT</name>
<evidence type="ECO:0000256" key="2">
    <source>
        <dbReference type="ARBA" id="ARBA00005771"/>
    </source>
</evidence>
<accession>A0A2G9R4N0</accession>
<proteinExistence type="inferred from homology"/>
<evidence type="ECO:0000256" key="4">
    <source>
        <dbReference type="ARBA" id="ARBA00022679"/>
    </source>
</evidence>
<dbReference type="EMBL" id="KV975072">
    <property type="protein sequence ID" value="PIO22819.1"/>
    <property type="molecule type" value="Genomic_DNA"/>
</dbReference>
<organism evidence="7 8">
    <name type="scientific">Aquarana catesbeiana</name>
    <name type="common">American bullfrog</name>
    <name type="synonym">Rana catesbeiana</name>
    <dbReference type="NCBI Taxonomy" id="8400"/>
    <lineage>
        <taxon>Eukaryota</taxon>
        <taxon>Metazoa</taxon>
        <taxon>Chordata</taxon>
        <taxon>Craniata</taxon>
        <taxon>Vertebrata</taxon>
        <taxon>Euteleostomi</taxon>
        <taxon>Amphibia</taxon>
        <taxon>Batrachia</taxon>
        <taxon>Anura</taxon>
        <taxon>Neobatrachia</taxon>
        <taxon>Ranoidea</taxon>
        <taxon>Ranidae</taxon>
        <taxon>Aquarana</taxon>
    </lineage>
</organism>
<dbReference type="Proteomes" id="UP000228934">
    <property type="component" value="Unassembled WGS sequence"/>
</dbReference>
<sequence>MQEIMDFILQEGDVEKSLRAPCFIKVPFLEMAKTSLELANTMPSPRLLKIHLPVHLVPPSFWEKNTKIVYVARNPKDCMVSYYYFQKSDQTLPDPGPFENYFSVFLSGNVSWGSWFDHVIGWWKAKDRHQILYIFYEDMIEDPQREIRKVMTFLEKDLSDEVLQKILQHTSFESMKKNPMVNFSVLPNSVIDQSISPFMRKGT</sequence>
<reference evidence="8" key="1">
    <citation type="journal article" date="2017" name="Nat. Commun.">
        <title>The North American bullfrog draft genome provides insight into hormonal regulation of long noncoding RNA.</title>
        <authorList>
            <person name="Hammond S.A."/>
            <person name="Warren R.L."/>
            <person name="Vandervalk B.P."/>
            <person name="Kucuk E."/>
            <person name="Khan H."/>
            <person name="Gibb E.A."/>
            <person name="Pandoh P."/>
            <person name="Kirk H."/>
            <person name="Zhao Y."/>
            <person name="Jones M."/>
            <person name="Mungall A.J."/>
            <person name="Coope R."/>
            <person name="Pleasance S."/>
            <person name="Moore R.A."/>
            <person name="Holt R.A."/>
            <person name="Round J.M."/>
            <person name="Ohora S."/>
            <person name="Walle B.V."/>
            <person name="Veldhoen N."/>
            <person name="Helbing C.C."/>
            <person name="Birol I."/>
        </authorList>
    </citation>
    <scope>NUCLEOTIDE SEQUENCE [LARGE SCALE GENOMIC DNA]</scope>
</reference>
<dbReference type="Gene3D" id="3.40.50.300">
    <property type="entry name" value="P-loop containing nucleotide triphosphate hydrolases"/>
    <property type="match status" value="1"/>
</dbReference>
<dbReference type="GO" id="GO:0008146">
    <property type="term" value="F:sulfotransferase activity"/>
    <property type="evidence" value="ECO:0007669"/>
    <property type="project" value="InterPro"/>
</dbReference>
<evidence type="ECO:0000256" key="5">
    <source>
        <dbReference type="RuleBase" id="RU361155"/>
    </source>
</evidence>
<dbReference type="GO" id="GO:0005737">
    <property type="term" value="C:cytoplasm"/>
    <property type="evidence" value="ECO:0007669"/>
    <property type="project" value="UniProtKB-SubCell"/>
</dbReference>
<evidence type="ECO:0000259" key="6">
    <source>
        <dbReference type="Pfam" id="PF00685"/>
    </source>
</evidence>
<dbReference type="InterPro" id="IPR027417">
    <property type="entry name" value="P-loop_NTPase"/>
</dbReference>
<comment type="similarity">
    <text evidence="2 5">Belongs to the sulfotransferase 1 family.</text>
</comment>
<dbReference type="AlphaFoldDB" id="A0A2G9R4N0"/>
<keyword evidence="3" id="KW-0963">Cytoplasm</keyword>
<dbReference type="InterPro" id="IPR000863">
    <property type="entry name" value="Sulfotransferase_dom"/>
</dbReference>
<feature type="domain" description="Sulfotransferase" evidence="6">
    <location>
        <begin position="1"/>
        <end position="203"/>
    </location>
</feature>
<dbReference type="FunFam" id="3.40.50.300:FF:000433">
    <property type="entry name" value="Estrogen sulfotransferase"/>
    <property type="match status" value="1"/>
</dbReference>